<organism evidence="2 3">
    <name type="scientific">Candidatus Woesebacteria bacterium RIFCSPHIGHO2_01_FULL_40_22</name>
    <dbReference type="NCBI Taxonomy" id="1802499"/>
    <lineage>
        <taxon>Bacteria</taxon>
        <taxon>Candidatus Woeseibacteriota</taxon>
    </lineage>
</organism>
<evidence type="ECO:0000313" key="3">
    <source>
        <dbReference type="Proteomes" id="UP000179221"/>
    </source>
</evidence>
<protein>
    <submittedName>
        <fullName evidence="2">Uncharacterized protein</fullName>
    </submittedName>
</protein>
<evidence type="ECO:0000313" key="2">
    <source>
        <dbReference type="EMBL" id="OGM27331.1"/>
    </source>
</evidence>
<feature type="transmembrane region" description="Helical" evidence="1">
    <location>
        <begin position="61"/>
        <end position="81"/>
    </location>
</feature>
<reference evidence="2 3" key="1">
    <citation type="journal article" date="2016" name="Nat. Commun.">
        <title>Thousands of microbial genomes shed light on interconnected biogeochemical processes in an aquifer system.</title>
        <authorList>
            <person name="Anantharaman K."/>
            <person name="Brown C.T."/>
            <person name="Hug L.A."/>
            <person name="Sharon I."/>
            <person name="Castelle C.J."/>
            <person name="Probst A.J."/>
            <person name="Thomas B.C."/>
            <person name="Singh A."/>
            <person name="Wilkins M.J."/>
            <person name="Karaoz U."/>
            <person name="Brodie E.L."/>
            <person name="Williams K.H."/>
            <person name="Hubbard S.S."/>
            <person name="Banfield J.F."/>
        </authorList>
    </citation>
    <scope>NUCLEOTIDE SEQUENCE [LARGE SCALE GENOMIC DNA]</scope>
</reference>
<keyword evidence="1" id="KW-0472">Membrane</keyword>
<name>A0A1F7YJ09_9BACT</name>
<proteinExistence type="predicted"/>
<dbReference type="Proteomes" id="UP000179221">
    <property type="component" value="Unassembled WGS sequence"/>
</dbReference>
<evidence type="ECO:0000256" key="1">
    <source>
        <dbReference type="SAM" id="Phobius"/>
    </source>
</evidence>
<accession>A0A1F7YJ09</accession>
<keyword evidence="1" id="KW-1133">Transmembrane helix</keyword>
<dbReference type="AlphaFoldDB" id="A0A1F7YJ09"/>
<sequence>MLETPHVIVGAVIASKVGNPYLAIPLAFISHFVLEKVPHWNPHLNVETVKFGKVTSQSFRLVLLDSFIALISGLTIASWSLPNATQALTIIGASFFAVLPDLVEAPYFFLNWKNNLIKKWIGFQKSLQVDTTPAWGLLTQTITILTALWWLRA</sequence>
<dbReference type="EMBL" id="MGGL01000004">
    <property type="protein sequence ID" value="OGM27331.1"/>
    <property type="molecule type" value="Genomic_DNA"/>
</dbReference>
<feature type="transmembrane region" description="Helical" evidence="1">
    <location>
        <begin position="131"/>
        <end position="151"/>
    </location>
</feature>
<feature type="transmembrane region" description="Helical" evidence="1">
    <location>
        <begin position="87"/>
        <end position="110"/>
    </location>
</feature>
<gene>
    <name evidence="2" type="ORF">A2628_00825</name>
</gene>
<comment type="caution">
    <text evidence="2">The sequence shown here is derived from an EMBL/GenBank/DDBJ whole genome shotgun (WGS) entry which is preliminary data.</text>
</comment>
<keyword evidence="1" id="KW-0812">Transmembrane</keyword>